<dbReference type="Proteomes" id="UP000188879">
    <property type="component" value="Unassembled WGS sequence"/>
</dbReference>
<protein>
    <submittedName>
        <fullName evidence="1">Phage portal protein</fullName>
    </submittedName>
</protein>
<organism evidence="1 2">
    <name type="scientific">Teichococcus deserti</name>
    <dbReference type="NCBI Taxonomy" id="1817963"/>
    <lineage>
        <taxon>Bacteria</taxon>
        <taxon>Pseudomonadati</taxon>
        <taxon>Pseudomonadota</taxon>
        <taxon>Alphaproteobacteria</taxon>
        <taxon>Acetobacterales</taxon>
        <taxon>Roseomonadaceae</taxon>
        <taxon>Roseomonas</taxon>
    </lineage>
</organism>
<dbReference type="Pfam" id="PF04860">
    <property type="entry name" value="Phage_portal"/>
    <property type="match status" value="1"/>
</dbReference>
<dbReference type="EMBL" id="MLCO01000101">
    <property type="protein sequence ID" value="ONG53456.1"/>
    <property type="molecule type" value="Genomic_DNA"/>
</dbReference>
<dbReference type="OrthoDB" id="7592047at2"/>
<accession>A0A1V2H4P0</accession>
<evidence type="ECO:0000313" key="2">
    <source>
        <dbReference type="Proteomes" id="UP000188879"/>
    </source>
</evidence>
<comment type="caution">
    <text evidence="1">The sequence shown here is derived from an EMBL/GenBank/DDBJ whole genome shotgun (WGS) entry which is preliminary data.</text>
</comment>
<gene>
    <name evidence="1" type="ORF">BKE38_12130</name>
</gene>
<dbReference type="AlphaFoldDB" id="A0A1V2H4P0"/>
<keyword evidence="2" id="KW-1185">Reference proteome</keyword>
<dbReference type="InterPro" id="IPR006944">
    <property type="entry name" value="Phage/GTA_portal"/>
</dbReference>
<dbReference type="InterPro" id="IPR006427">
    <property type="entry name" value="Portal_HK97"/>
</dbReference>
<proteinExistence type="predicted"/>
<dbReference type="RefSeq" id="WP_076957619.1">
    <property type="nucleotide sequence ID" value="NZ_MLCO01000101.1"/>
</dbReference>
<evidence type="ECO:0000313" key="1">
    <source>
        <dbReference type="EMBL" id="ONG53456.1"/>
    </source>
</evidence>
<reference evidence="1 2" key="1">
    <citation type="submission" date="2016-10" db="EMBL/GenBank/DDBJ databases">
        <title>Draft Genome sequence of Roseomonas sp. strain M3.</title>
        <authorList>
            <person name="Subhash Y."/>
            <person name="Lee S."/>
        </authorList>
    </citation>
    <scope>NUCLEOTIDE SEQUENCE [LARGE SCALE GENOMIC DNA]</scope>
    <source>
        <strain evidence="1 2">M3</strain>
    </source>
</reference>
<name>A0A1V2H4P0_9PROT</name>
<dbReference type="NCBIfam" id="TIGR01537">
    <property type="entry name" value="portal_HK97"/>
    <property type="match status" value="1"/>
</dbReference>
<sequence length="438" mass="49852">MWPFRRRGAPTQTRSRLYDTWQNLPRFLGGATKSGVEVTRDSPITHDTVLSCYNVIAEGCAMLPLYLYREEKGKRRQRFVSREHATDHPLYDVLLNSPCPHMIAFDYWKLVFFEKLHHGNHYSLIERDMDGRTIGLLPVEFGRCQPFWYRDEAGKWRRAYRISSRGGETAIFLEHEVLHLQHMPLMRGADYGLYGLSVWDIYQRETIGSALATNEFASTSFANGGNLSGMIAVKDPLDDEAAEEARIQVNRAYGGLGNVGKIGVFGGDAKFYPISQDGQKAQLLETRKFNRSVIAGILRVTAHLINDLEKGTFSNIEHLDLGHYKHCLRPHLVATQQAVLMKLLSLEERQTLYVDHDESEMLRGDLKSRTEFWAQAIQNSIAKPDEARADFNLPPEPGGDTLFINGASVPILVAIAMAQQKLQAPMMTHRRRRRQRNP</sequence>